<evidence type="ECO:0000313" key="3">
    <source>
        <dbReference type="EMBL" id="QEC62500.1"/>
    </source>
</evidence>
<feature type="compositionally biased region" description="Low complexity" evidence="1">
    <location>
        <begin position="76"/>
        <end position="91"/>
    </location>
</feature>
<dbReference type="KEGG" id="mgin:FRZ54_07830"/>
<gene>
    <name evidence="3" type="ORF">FRZ54_07830</name>
</gene>
<dbReference type="AlphaFoldDB" id="A0A5B8UTQ9"/>
<protein>
    <submittedName>
        <fullName evidence="3">Uncharacterized protein</fullName>
    </submittedName>
</protein>
<evidence type="ECO:0000256" key="1">
    <source>
        <dbReference type="SAM" id="MobiDB-lite"/>
    </source>
</evidence>
<reference evidence="3 4" key="1">
    <citation type="journal article" date="2017" name="Curr. Microbiol.">
        <title>Mucilaginibacter ginsenosidivorans sp. nov., Isolated from Soil of Ginseng Field.</title>
        <authorList>
            <person name="Kim M.M."/>
            <person name="Siddiqi M.Z."/>
            <person name="Im W.T."/>
        </authorList>
    </citation>
    <scope>NUCLEOTIDE SEQUENCE [LARGE SCALE GENOMIC DNA]</scope>
    <source>
        <strain evidence="3 4">Gsoil 3017</strain>
    </source>
</reference>
<dbReference type="Proteomes" id="UP000321479">
    <property type="component" value="Chromosome"/>
</dbReference>
<proteinExistence type="predicted"/>
<dbReference type="RefSeq" id="WP_147031077.1">
    <property type="nucleotide sequence ID" value="NZ_CP042436.1"/>
</dbReference>
<evidence type="ECO:0000313" key="4">
    <source>
        <dbReference type="Proteomes" id="UP000321479"/>
    </source>
</evidence>
<dbReference type="EMBL" id="CP042436">
    <property type="protein sequence ID" value="QEC62500.1"/>
    <property type="molecule type" value="Genomic_DNA"/>
</dbReference>
<keyword evidence="2" id="KW-0472">Membrane</keyword>
<feature type="transmembrane region" description="Helical" evidence="2">
    <location>
        <begin position="135"/>
        <end position="156"/>
    </location>
</feature>
<accession>A0A5B8UTQ9</accession>
<keyword evidence="2" id="KW-1133">Transmembrane helix</keyword>
<keyword evidence="2" id="KW-0812">Transmembrane</keyword>
<dbReference type="OrthoDB" id="1340494at2"/>
<keyword evidence="4" id="KW-1185">Reference proteome</keyword>
<sequence>MRSFFEPRADREAYRLAIRKWEADRFRPLNLVLNGNVGRTDEKNIELLAWLIDFKARPYHVWLKVAGPCADDAGQQARRAGEAAGEVTGTGDNERQKPIAGDVLDGDDPAVNGEGEPDAADEKTGRFFRRGDRKLVFLCLWLAAGIGGYFLVHYFWPAGPKGCMIWAGDHYEPADCGDRSAAIPLRAIDHELVDYFRRITRPDTLTPFSIGKVWYAKYHGRVEFYTGKGSGLHPLDSTRRLLPMTDYILEKYIYHIRN</sequence>
<name>A0A5B8UTQ9_9SPHI</name>
<organism evidence="3 4">
    <name type="scientific">Mucilaginibacter ginsenosidivorans</name>
    <dbReference type="NCBI Taxonomy" id="398053"/>
    <lineage>
        <taxon>Bacteria</taxon>
        <taxon>Pseudomonadati</taxon>
        <taxon>Bacteroidota</taxon>
        <taxon>Sphingobacteriia</taxon>
        <taxon>Sphingobacteriales</taxon>
        <taxon>Sphingobacteriaceae</taxon>
        <taxon>Mucilaginibacter</taxon>
    </lineage>
</organism>
<evidence type="ECO:0000256" key="2">
    <source>
        <dbReference type="SAM" id="Phobius"/>
    </source>
</evidence>
<feature type="region of interest" description="Disordered" evidence="1">
    <location>
        <begin position="76"/>
        <end position="122"/>
    </location>
</feature>